<evidence type="ECO:0000256" key="2">
    <source>
        <dbReference type="ARBA" id="ARBA00004809"/>
    </source>
</evidence>
<dbReference type="PROSITE" id="PS51149">
    <property type="entry name" value="GLY_RADICAL_2"/>
    <property type="match status" value="1"/>
</dbReference>
<evidence type="ECO:0000256" key="3">
    <source>
        <dbReference type="ARBA" id="ARBA00008375"/>
    </source>
</evidence>
<dbReference type="InterPro" id="IPR019777">
    <property type="entry name" value="Form_AcTrfase_GR_CS"/>
</dbReference>
<dbReference type="Pfam" id="PF01228">
    <property type="entry name" value="Gly_radical"/>
    <property type="match status" value="1"/>
</dbReference>
<evidence type="ECO:0000256" key="13">
    <source>
        <dbReference type="ARBA" id="ARBA00049029"/>
    </source>
</evidence>
<protein>
    <recommendedName>
        <fullName evidence="5 15">Formate acetyltransferase</fullName>
        <ecNumber evidence="4 15">2.3.1.54</ecNumber>
    </recommendedName>
    <alternativeName>
        <fullName evidence="12 15">Pyruvate formate-lyase</fullName>
    </alternativeName>
</protein>
<organism evidence="18 19">
    <name type="scientific">Aequitasia blattaphilus</name>
    <dbReference type="NCBI Taxonomy" id="2949332"/>
    <lineage>
        <taxon>Bacteria</taxon>
        <taxon>Bacillati</taxon>
        <taxon>Bacillota</taxon>
        <taxon>Clostridia</taxon>
        <taxon>Lachnospirales</taxon>
        <taxon>Lachnospiraceae</taxon>
        <taxon>Aequitasia</taxon>
    </lineage>
</organism>
<comment type="subunit">
    <text evidence="15">Homodimer.</text>
</comment>
<keyword evidence="19" id="KW-1185">Reference proteome</keyword>
<comment type="caution">
    <text evidence="18">The sequence shown here is derived from an EMBL/GenBank/DDBJ whole genome shotgun (WGS) entry which is preliminary data.</text>
</comment>
<feature type="domain" description="Glycine radical" evidence="16">
    <location>
        <begin position="625"/>
        <end position="750"/>
    </location>
</feature>
<keyword evidence="11 15" id="KW-0012">Acyltransferase</keyword>
<feature type="domain" description="PFL" evidence="17">
    <location>
        <begin position="1"/>
        <end position="618"/>
    </location>
</feature>
<evidence type="ECO:0000256" key="7">
    <source>
        <dbReference type="ARBA" id="ARBA00022526"/>
    </source>
</evidence>
<evidence type="ECO:0000256" key="6">
    <source>
        <dbReference type="ARBA" id="ARBA00022490"/>
    </source>
</evidence>
<comment type="catalytic activity">
    <reaction evidence="13 15">
        <text>formate + acetyl-CoA = pyruvate + CoA</text>
        <dbReference type="Rhea" id="RHEA:11844"/>
        <dbReference type="ChEBI" id="CHEBI:15361"/>
        <dbReference type="ChEBI" id="CHEBI:15740"/>
        <dbReference type="ChEBI" id="CHEBI:57287"/>
        <dbReference type="ChEBI" id="CHEBI:57288"/>
        <dbReference type="EC" id="2.3.1.54"/>
    </reaction>
</comment>
<evidence type="ECO:0000256" key="1">
    <source>
        <dbReference type="ARBA" id="ARBA00004496"/>
    </source>
</evidence>
<evidence type="ECO:0000256" key="15">
    <source>
        <dbReference type="RuleBase" id="RU368075"/>
    </source>
</evidence>
<feature type="modified residue" description="Glycine radical" evidence="14">
    <location>
        <position position="725"/>
    </location>
</feature>
<keyword evidence="8 15" id="KW-0808">Transferase</keyword>
<evidence type="ECO:0000256" key="12">
    <source>
        <dbReference type="ARBA" id="ARBA00031063"/>
    </source>
</evidence>
<evidence type="ECO:0000256" key="11">
    <source>
        <dbReference type="ARBA" id="ARBA00023315"/>
    </source>
</evidence>
<sequence length="750" mass="85093">MKEWTQWDGFKGRLWKYGVDVRDFIQENYTPYEGDESFLSDPTEATNKLWGELQKLQKAEREKNGVLDMETEVVSSLTAYGPGYINEELKELEKVVGIQTDKPLKRAFMPYGGINLAVKACETYGYKPNEKMVEIFTKYHKTHNQGVFDIYTPEMKKARHNKIITGLPDTYGRGRIVGDYRRIALYGIDELIECKKADFIEGERHGMKGTDFRLREEIADQIKALKEMKEMAAIYGFDISEPAQNAREAVQWLYFGYLAAIKTQNGAAMSVGRISTFLDIYIKRDMEKGILTEDEAQELIDHMVMKFRMVKFARHTAYNELFSGDPVWATLEVGGLGQDGRSMVTKNDFRFLHTLENMGPSPEPNLTVLYSERLPETFKKYAAYISVETSSIQYENDDVMRPVWGDDYSICCCVSATQTGKEIQFFGARANLAKCLLYAINGGVDEKTKEQVAPAYRPITGEYLDYDELMERYDVMLEWLSKLYVDTLNMIHYMHDKYYYESAEMALIDTNVRRTFATGIAGFSHVVDSLCAVKYGKVKVIRDEQGIAVDYIPEGEFPRYGNDDDKADDIAVWLLKTFMSKLKKCHTYRDSEPTTSILTITSNVVYGKATGSLPDGRKAGEPLAPGANPSYGAEQSGLLASLNSLTKLPYEEALDGISNTQTINPGALGHTEEERINKLTTIMDGYFSQGAHHLNVNVFGVEKLKDAMENPQKEEYANFTIRVSGYAVKFIDLTKEQQLDVIARTCHNTL</sequence>
<keyword evidence="7 15" id="KW-0313">Glucose metabolism</keyword>
<evidence type="ECO:0000256" key="9">
    <source>
        <dbReference type="ARBA" id="ARBA00022818"/>
    </source>
</evidence>
<dbReference type="Proteomes" id="UP001523566">
    <property type="component" value="Unassembled WGS sequence"/>
</dbReference>
<dbReference type="InterPro" id="IPR005949">
    <property type="entry name" value="Form_AcTrfase"/>
</dbReference>
<dbReference type="Gene3D" id="3.20.70.20">
    <property type="match status" value="1"/>
</dbReference>
<evidence type="ECO:0000256" key="10">
    <source>
        <dbReference type="ARBA" id="ARBA00023277"/>
    </source>
</evidence>
<keyword evidence="6 15" id="KW-0963">Cytoplasm</keyword>
<dbReference type="EMBL" id="JAMZFW010000004">
    <property type="protein sequence ID" value="MCP1101530.1"/>
    <property type="molecule type" value="Genomic_DNA"/>
</dbReference>
<dbReference type="PROSITE" id="PS00850">
    <property type="entry name" value="GLY_RADICAL_1"/>
    <property type="match status" value="1"/>
</dbReference>
<evidence type="ECO:0000256" key="4">
    <source>
        <dbReference type="ARBA" id="ARBA00013214"/>
    </source>
</evidence>
<evidence type="ECO:0000256" key="5">
    <source>
        <dbReference type="ARBA" id="ARBA00013897"/>
    </source>
</evidence>
<dbReference type="RefSeq" id="WP_262065317.1">
    <property type="nucleotide sequence ID" value="NZ_JAMXOD010000004.1"/>
</dbReference>
<dbReference type="PROSITE" id="PS51554">
    <property type="entry name" value="PFL"/>
    <property type="match status" value="1"/>
</dbReference>
<evidence type="ECO:0000256" key="14">
    <source>
        <dbReference type="PROSITE-ProRule" id="PRU00493"/>
    </source>
</evidence>
<gene>
    <name evidence="18" type="primary">pflB</name>
    <name evidence="18" type="ORF">NK125_03765</name>
</gene>
<dbReference type="CDD" id="cd01678">
    <property type="entry name" value="PFL1"/>
    <property type="match status" value="1"/>
</dbReference>
<comment type="similarity">
    <text evidence="3 15">Belongs to the glycyl radical enzyme (GRE) family. PFL subfamily.</text>
</comment>
<dbReference type="Pfam" id="PF02901">
    <property type="entry name" value="PFL-like"/>
    <property type="match status" value="1"/>
</dbReference>
<accession>A0ABT1E6R9</accession>
<dbReference type="EC" id="2.3.1.54" evidence="4 15"/>
<evidence type="ECO:0000259" key="16">
    <source>
        <dbReference type="PROSITE" id="PS51149"/>
    </source>
</evidence>
<dbReference type="InterPro" id="IPR004184">
    <property type="entry name" value="PFL_dom"/>
</dbReference>
<dbReference type="PANTHER" id="PTHR30191:SF0">
    <property type="entry name" value="FORMATE ACETYLTRANSFERASE 1"/>
    <property type="match status" value="1"/>
</dbReference>
<dbReference type="GO" id="GO:0008861">
    <property type="term" value="F:formate C-acetyltransferase activity"/>
    <property type="evidence" value="ECO:0007669"/>
    <property type="project" value="UniProtKB-EC"/>
</dbReference>
<comment type="subcellular location">
    <subcellularLocation>
        <location evidence="1 15">Cytoplasm</location>
    </subcellularLocation>
</comment>
<comment type="pathway">
    <text evidence="2 15">Fermentation; pyruvate fermentation; formate from pyruvate: step 1/1.</text>
</comment>
<evidence type="ECO:0000313" key="18">
    <source>
        <dbReference type="EMBL" id="MCP1101530.1"/>
    </source>
</evidence>
<evidence type="ECO:0000259" key="17">
    <source>
        <dbReference type="PROSITE" id="PS51554"/>
    </source>
</evidence>
<dbReference type="InterPro" id="IPR050244">
    <property type="entry name" value="Auton_GlycylRad_Cofactor"/>
</dbReference>
<dbReference type="InterPro" id="IPR001150">
    <property type="entry name" value="Gly_radical"/>
</dbReference>
<dbReference type="PANTHER" id="PTHR30191">
    <property type="entry name" value="FORMATE ACETYLTRANSFERASE"/>
    <property type="match status" value="1"/>
</dbReference>
<evidence type="ECO:0000256" key="8">
    <source>
        <dbReference type="ARBA" id="ARBA00022679"/>
    </source>
</evidence>
<proteinExistence type="inferred from homology"/>
<keyword evidence="10 15" id="KW-0119">Carbohydrate metabolism</keyword>
<name>A0ABT1E6R9_9FIRM</name>
<reference evidence="18 19" key="1">
    <citation type="journal article" date="2022" name="Genome Biol. Evol.">
        <title>Host diet, physiology and behaviors set the stage for Lachnospiraceae cladogenesis.</title>
        <authorList>
            <person name="Vera-Ponce De Leon A."/>
            <person name="Schneider M."/>
            <person name="Jahnes B.C."/>
            <person name="Sadowski V."/>
            <person name="Camuy-Velez L.A."/>
            <person name="Duan J."/>
            <person name="Sabree Z.L."/>
        </authorList>
    </citation>
    <scope>NUCLEOTIDE SEQUENCE [LARGE SCALE GENOMIC DNA]</scope>
    <source>
        <strain evidence="18 19">PAL113</strain>
    </source>
</reference>
<evidence type="ECO:0000313" key="19">
    <source>
        <dbReference type="Proteomes" id="UP001523566"/>
    </source>
</evidence>
<dbReference type="NCBIfam" id="TIGR01255">
    <property type="entry name" value="pyr_form_ly_1"/>
    <property type="match status" value="1"/>
</dbReference>
<dbReference type="SUPFAM" id="SSF51998">
    <property type="entry name" value="PFL-like glycyl radical enzymes"/>
    <property type="match status" value="1"/>
</dbReference>
<dbReference type="PIRSF" id="PIRSF000379">
    <property type="entry name" value="For_Ac_trans_1"/>
    <property type="match status" value="1"/>
</dbReference>
<keyword evidence="9 14" id="KW-0556">Organic radical</keyword>